<proteinExistence type="predicted"/>
<dbReference type="AlphaFoldDB" id="A0AAW4UAD6"/>
<reference evidence="1" key="1">
    <citation type="submission" date="2021-10" db="EMBL/GenBank/DDBJ databases">
        <title>Collection of gut derived symbiotic bacterial strains cultured from healthy donors.</title>
        <authorList>
            <person name="Lin H."/>
            <person name="Littmann E."/>
            <person name="Claire K."/>
            <person name="Pamer E."/>
        </authorList>
    </citation>
    <scope>NUCLEOTIDE SEQUENCE</scope>
    <source>
        <strain evidence="1">MSK.7.16</strain>
    </source>
</reference>
<dbReference type="EMBL" id="JAJCGD010000008">
    <property type="protein sequence ID" value="MCB6827993.1"/>
    <property type="molecule type" value="Genomic_DNA"/>
</dbReference>
<comment type="caution">
    <text evidence="1">The sequence shown here is derived from an EMBL/GenBank/DDBJ whole genome shotgun (WGS) entry which is preliminary data.</text>
</comment>
<organism evidence="1 2">
    <name type="scientific">Megamonas funiformis</name>
    <dbReference type="NCBI Taxonomy" id="437897"/>
    <lineage>
        <taxon>Bacteria</taxon>
        <taxon>Bacillati</taxon>
        <taxon>Bacillota</taxon>
        <taxon>Negativicutes</taxon>
        <taxon>Selenomonadales</taxon>
        <taxon>Selenomonadaceae</taxon>
        <taxon>Megamonas</taxon>
    </lineage>
</organism>
<sequence>MCKKAKVTVKRAAEILGKSQQFVRIGLQRNILPFGVAMQMPGKKTYTYHISPKKLCDYAGIKEEDL</sequence>
<gene>
    <name evidence="1" type="ORF">LIY65_04745</name>
</gene>
<accession>A0AAW4UAD6</accession>
<evidence type="ECO:0008006" key="3">
    <source>
        <dbReference type="Google" id="ProtNLM"/>
    </source>
</evidence>
<protein>
    <recommendedName>
        <fullName evidence="3">DNA-binding protein</fullName>
    </recommendedName>
</protein>
<evidence type="ECO:0000313" key="2">
    <source>
        <dbReference type="Proteomes" id="UP001198190"/>
    </source>
</evidence>
<name>A0AAW4UAD6_9FIRM</name>
<dbReference type="Proteomes" id="UP001198190">
    <property type="component" value="Unassembled WGS sequence"/>
</dbReference>
<evidence type="ECO:0000313" key="1">
    <source>
        <dbReference type="EMBL" id="MCB6827993.1"/>
    </source>
</evidence>
<dbReference type="RefSeq" id="WP_225091451.1">
    <property type="nucleotide sequence ID" value="NZ_BSQS01000004.1"/>
</dbReference>